<keyword evidence="7" id="KW-1185">Reference proteome</keyword>
<evidence type="ECO:0000256" key="1">
    <source>
        <dbReference type="ARBA" id="ARBA00007074"/>
    </source>
</evidence>
<dbReference type="InterPro" id="IPR000064">
    <property type="entry name" value="NLP_P60_dom"/>
</dbReference>
<keyword evidence="4" id="KW-0788">Thiol protease</keyword>
<comment type="similarity">
    <text evidence="1">Belongs to the peptidase C40 family.</text>
</comment>
<evidence type="ECO:0000313" key="6">
    <source>
        <dbReference type="EMBL" id="OEH82875.1"/>
    </source>
</evidence>
<dbReference type="Gene3D" id="3.90.1720.10">
    <property type="entry name" value="endopeptidase domain like (from Nostoc punctiforme)"/>
    <property type="match status" value="1"/>
</dbReference>
<proteinExistence type="inferred from homology"/>
<dbReference type="InterPro" id="IPR038765">
    <property type="entry name" value="Papain-like_cys_pep_sf"/>
</dbReference>
<dbReference type="GO" id="GO:0006508">
    <property type="term" value="P:proteolysis"/>
    <property type="evidence" value="ECO:0007669"/>
    <property type="project" value="UniProtKB-KW"/>
</dbReference>
<protein>
    <recommendedName>
        <fullName evidence="5">NlpC/P60 domain-containing protein</fullName>
    </recommendedName>
</protein>
<comment type="caution">
    <text evidence="6">The sequence shown here is derived from an EMBL/GenBank/DDBJ whole genome shotgun (WGS) entry which is preliminary data.</text>
</comment>
<evidence type="ECO:0000256" key="3">
    <source>
        <dbReference type="ARBA" id="ARBA00022801"/>
    </source>
</evidence>
<evidence type="ECO:0000259" key="5">
    <source>
        <dbReference type="PROSITE" id="PS51935"/>
    </source>
</evidence>
<dbReference type="STRING" id="762845.BCR26_11085"/>
<dbReference type="Proteomes" id="UP000095256">
    <property type="component" value="Unassembled WGS sequence"/>
</dbReference>
<dbReference type="GO" id="GO:0008234">
    <property type="term" value="F:cysteine-type peptidase activity"/>
    <property type="evidence" value="ECO:0007669"/>
    <property type="project" value="UniProtKB-KW"/>
</dbReference>
<dbReference type="PROSITE" id="PS51935">
    <property type="entry name" value="NLPC_P60"/>
    <property type="match status" value="1"/>
</dbReference>
<keyword evidence="2" id="KW-0645">Protease</keyword>
<dbReference type="Pfam" id="PF05382">
    <property type="entry name" value="Amidase_5"/>
    <property type="match status" value="1"/>
</dbReference>
<dbReference type="AlphaFoldDB" id="A0A1E5KYD4"/>
<organism evidence="6 7">
    <name type="scientific">Enterococcus rivorum</name>
    <dbReference type="NCBI Taxonomy" id="762845"/>
    <lineage>
        <taxon>Bacteria</taxon>
        <taxon>Bacillati</taxon>
        <taxon>Bacillota</taxon>
        <taxon>Bacilli</taxon>
        <taxon>Lactobacillales</taxon>
        <taxon>Enterococcaceae</taxon>
        <taxon>Enterococcus</taxon>
    </lineage>
</organism>
<name>A0A1E5KYD4_9ENTE</name>
<feature type="domain" description="NlpC/P60" evidence="5">
    <location>
        <begin position="1"/>
        <end position="136"/>
    </location>
</feature>
<gene>
    <name evidence="6" type="ORF">BCR26_11085</name>
</gene>
<evidence type="ECO:0000313" key="7">
    <source>
        <dbReference type="Proteomes" id="UP000095256"/>
    </source>
</evidence>
<dbReference type="EMBL" id="MIEK01000013">
    <property type="protein sequence ID" value="OEH82875.1"/>
    <property type="molecule type" value="Genomic_DNA"/>
</dbReference>
<keyword evidence="3" id="KW-0378">Hydrolase</keyword>
<accession>A0A1E5KYD4</accession>
<sequence length="319" mass="35216">MANTESVINWFRAREGKVTYSMTNRYGPYSYDCSSAVYNALIEAGFLPVGTAIGNTETLYALDGSLLQPISRSQASRGDIFISGGKGTSLGGNGHTGVFVSNSRIIHCNYGSNGISETSTENGWMGGPPSNFYRLKGGTTTTETEKNGIAIDNISFDQAKHMVAWIQTKYSWTLLREQVKADKQSDGRYKLVIKSGQGARLNNSLARLQQELRTYYPGYMQQNIAVIDGDKSSSCIEARNMSASAFTENNPFDLHMRNFLKDILLDGQTYGEKNSYGTWDVRVKGEGFNNHDTPIVKNEIEAEVRKTGANAFAVKSFKY</sequence>
<evidence type="ECO:0000256" key="4">
    <source>
        <dbReference type="ARBA" id="ARBA00022807"/>
    </source>
</evidence>
<dbReference type="InterPro" id="IPR008044">
    <property type="entry name" value="Phage_lysin"/>
</dbReference>
<evidence type="ECO:0000256" key="2">
    <source>
        <dbReference type="ARBA" id="ARBA00022670"/>
    </source>
</evidence>
<dbReference type="RefSeq" id="WP_069698113.1">
    <property type="nucleotide sequence ID" value="NZ_JAGGMA010000022.1"/>
</dbReference>
<reference evidence="6 7" key="1">
    <citation type="submission" date="2016-09" db="EMBL/GenBank/DDBJ databases">
        <authorList>
            <person name="Capua I."/>
            <person name="De Benedictis P."/>
            <person name="Joannis T."/>
            <person name="Lombin L.H."/>
            <person name="Cattoli G."/>
        </authorList>
    </citation>
    <scope>NUCLEOTIDE SEQUENCE [LARGE SCALE GENOMIC DNA]</scope>
    <source>
        <strain evidence="6 7">LMG 25899</strain>
    </source>
</reference>
<dbReference type="SUPFAM" id="SSF54001">
    <property type="entry name" value="Cysteine proteinases"/>
    <property type="match status" value="1"/>
</dbReference>